<dbReference type="Gene3D" id="2.20.70.10">
    <property type="match status" value="1"/>
</dbReference>
<dbReference type="PROSITE" id="PS50020">
    <property type="entry name" value="WW_DOMAIN_2"/>
    <property type="match status" value="1"/>
</dbReference>
<dbReference type="SUPFAM" id="SSF51045">
    <property type="entry name" value="WW domain"/>
    <property type="match status" value="1"/>
</dbReference>
<evidence type="ECO:0000259" key="3">
    <source>
        <dbReference type="PROSITE" id="PS50020"/>
    </source>
</evidence>
<organism evidence="4 5">
    <name type="scientific">Nicrophorus vespilloides</name>
    <name type="common">Boreal carrion beetle</name>
    <dbReference type="NCBI Taxonomy" id="110193"/>
    <lineage>
        <taxon>Eukaryota</taxon>
        <taxon>Metazoa</taxon>
        <taxon>Ecdysozoa</taxon>
        <taxon>Arthropoda</taxon>
        <taxon>Hexapoda</taxon>
        <taxon>Insecta</taxon>
        <taxon>Pterygota</taxon>
        <taxon>Neoptera</taxon>
        <taxon>Endopterygota</taxon>
        <taxon>Coleoptera</taxon>
        <taxon>Polyphaga</taxon>
        <taxon>Staphyliniformia</taxon>
        <taxon>Silphidae</taxon>
        <taxon>Nicrophorinae</taxon>
        <taxon>Nicrophorus</taxon>
    </lineage>
</organism>
<dbReference type="InterPro" id="IPR036020">
    <property type="entry name" value="WW_dom_sf"/>
</dbReference>
<dbReference type="PANTHER" id="PTHR14791:SF23">
    <property type="entry name" value="WW DOMAIN-CONTAINING PROTEIN"/>
    <property type="match status" value="1"/>
</dbReference>
<evidence type="ECO:0000313" key="4">
    <source>
        <dbReference type="Proteomes" id="UP000695000"/>
    </source>
</evidence>
<evidence type="ECO:0000313" key="5">
    <source>
        <dbReference type="RefSeq" id="XP_017773653.1"/>
    </source>
</evidence>
<dbReference type="SMART" id="SM00456">
    <property type="entry name" value="WW"/>
    <property type="match status" value="1"/>
</dbReference>
<gene>
    <name evidence="5" type="primary">LOC108560560</name>
</gene>
<comment type="subcellular location">
    <subcellularLocation>
        <location evidence="1">Cytoplasm</location>
    </subcellularLocation>
</comment>
<evidence type="ECO:0000256" key="2">
    <source>
        <dbReference type="ARBA" id="ARBA00022490"/>
    </source>
</evidence>
<dbReference type="PANTHER" id="PTHR14791">
    <property type="entry name" value="BOMB/KIRA PROTEINS"/>
    <property type="match status" value="1"/>
</dbReference>
<proteinExistence type="predicted"/>
<keyword evidence="2" id="KW-0963">Cytoplasm</keyword>
<dbReference type="CDD" id="cd00201">
    <property type="entry name" value="WW"/>
    <property type="match status" value="1"/>
</dbReference>
<dbReference type="Pfam" id="PF00397">
    <property type="entry name" value="WW"/>
    <property type="match status" value="1"/>
</dbReference>
<name>A0ABM1MGF3_NICVS</name>
<dbReference type="RefSeq" id="XP_017773653.1">
    <property type="nucleotide sequence ID" value="XM_017918164.1"/>
</dbReference>
<sequence>MAELQDNVPPGWDCRIDLKTGRQYYINHYTKSTTWEDPRLRLRHHGTPLHVATNQMEMIQMQVI</sequence>
<reference evidence="5" key="1">
    <citation type="submission" date="2025-08" db="UniProtKB">
        <authorList>
            <consortium name="RefSeq"/>
        </authorList>
    </citation>
    <scope>IDENTIFICATION</scope>
    <source>
        <tissue evidence="5">Whole Larva</tissue>
    </source>
</reference>
<dbReference type="GeneID" id="108560560"/>
<dbReference type="Proteomes" id="UP000695000">
    <property type="component" value="Unplaced"/>
</dbReference>
<dbReference type="InterPro" id="IPR051105">
    <property type="entry name" value="WWC/KIBRA_Hippo_Reg"/>
</dbReference>
<dbReference type="PROSITE" id="PS01159">
    <property type="entry name" value="WW_DOMAIN_1"/>
    <property type="match status" value="1"/>
</dbReference>
<accession>A0ABM1MGF3</accession>
<evidence type="ECO:0000256" key="1">
    <source>
        <dbReference type="ARBA" id="ARBA00004496"/>
    </source>
</evidence>
<keyword evidence="4" id="KW-1185">Reference proteome</keyword>
<dbReference type="InterPro" id="IPR001202">
    <property type="entry name" value="WW_dom"/>
</dbReference>
<protein>
    <submittedName>
        <fullName evidence="5">Transcriptional coactivator yorkie-like</fullName>
    </submittedName>
</protein>
<feature type="domain" description="WW" evidence="3">
    <location>
        <begin position="6"/>
        <end position="40"/>
    </location>
</feature>